<evidence type="ECO:0000313" key="1">
    <source>
        <dbReference type="EnsemblPlants" id="MELO3C024233.2.1"/>
    </source>
</evidence>
<dbReference type="PANTHER" id="PTHR33132:SF111">
    <property type="entry name" value="OS08G0167249 PROTEIN"/>
    <property type="match status" value="1"/>
</dbReference>
<dbReference type="EnsemblPlants" id="MELO3C024233.2.1">
    <property type="protein sequence ID" value="MELO3C024233.2.1"/>
    <property type="gene ID" value="MELO3C024233.2"/>
</dbReference>
<accession>A0A9I9DV04</accession>
<protein>
    <submittedName>
        <fullName evidence="1">Uncharacterized protein</fullName>
    </submittedName>
</protein>
<dbReference type="PANTHER" id="PTHR33132">
    <property type="entry name" value="OSJNBB0118P14.9 PROTEIN"/>
    <property type="match status" value="1"/>
</dbReference>
<proteinExistence type="predicted"/>
<reference evidence="1" key="1">
    <citation type="submission" date="2023-03" db="UniProtKB">
        <authorList>
            <consortium name="EnsemblPlants"/>
        </authorList>
    </citation>
    <scope>IDENTIFICATION</scope>
</reference>
<dbReference type="AlphaFoldDB" id="A0A9I9DV04"/>
<dbReference type="Gramene" id="MELO3C024233.2.1">
    <property type="protein sequence ID" value="MELO3C024233.2.1"/>
    <property type="gene ID" value="MELO3C024233.2"/>
</dbReference>
<organism evidence="1">
    <name type="scientific">Cucumis melo</name>
    <name type="common">Muskmelon</name>
    <dbReference type="NCBI Taxonomy" id="3656"/>
    <lineage>
        <taxon>Eukaryota</taxon>
        <taxon>Viridiplantae</taxon>
        <taxon>Streptophyta</taxon>
        <taxon>Embryophyta</taxon>
        <taxon>Tracheophyta</taxon>
        <taxon>Spermatophyta</taxon>
        <taxon>Magnoliopsida</taxon>
        <taxon>eudicotyledons</taxon>
        <taxon>Gunneridae</taxon>
        <taxon>Pentapetalae</taxon>
        <taxon>rosids</taxon>
        <taxon>fabids</taxon>
        <taxon>Cucurbitales</taxon>
        <taxon>Cucurbitaceae</taxon>
        <taxon>Benincaseae</taxon>
        <taxon>Cucumis</taxon>
    </lineage>
</organism>
<sequence>MCYPTHPFHRATAFGFASHGRPVVAAAEEAVRQQKSGGGYKCICSPTTHPGSFKCRFHQGDYKWVSRSRSSKAKPNIV</sequence>
<name>A0A9I9DV04_CUCME</name>